<reference evidence="1 2" key="1">
    <citation type="submission" date="2017-07" db="EMBL/GenBank/DDBJ databases">
        <title>Draft whole genome sequences of clinical Proprionibacteriaceae strains.</title>
        <authorList>
            <person name="Bernier A.-M."/>
            <person name="Bernard K."/>
            <person name="Domingo M.-C."/>
        </authorList>
    </citation>
    <scope>NUCLEOTIDE SEQUENCE [LARGE SCALE GENOMIC DNA]</scope>
    <source>
        <strain evidence="1 2">NML 130396</strain>
    </source>
</reference>
<dbReference type="AlphaFoldDB" id="A0A255H1D5"/>
<sequence length="101" mass="11111">MRMAFRGLLARIDALVDGTARDEMDGGVSPADRGADFVAPDVKLRELLVDVELVASSPTVEAARDLVDAVARYEFSYEYTGIADARRRFAEGARHDLRIDP</sequence>
<comment type="caution">
    <text evidence="1">The sequence shown here is derived from an EMBL/GenBank/DDBJ whole genome shotgun (WGS) entry which is preliminary data.</text>
</comment>
<keyword evidence="2" id="KW-1185">Reference proteome</keyword>
<dbReference type="EMBL" id="NMVQ01000015">
    <property type="protein sequence ID" value="OYO21470.1"/>
    <property type="molecule type" value="Genomic_DNA"/>
</dbReference>
<organism evidence="1 2">
    <name type="scientific">Enemella dayhoffiae</name>
    <dbReference type="NCBI Taxonomy" id="2016507"/>
    <lineage>
        <taxon>Bacteria</taxon>
        <taxon>Bacillati</taxon>
        <taxon>Actinomycetota</taxon>
        <taxon>Actinomycetes</taxon>
        <taxon>Propionibacteriales</taxon>
        <taxon>Propionibacteriaceae</taxon>
        <taxon>Enemella</taxon>
    </lineage>
</organism>
<accession>A0A255H1D5</accession>
<dbReference type="Proteomes" id="UP000216311">
    <property type="component" value="Unassembled WGS sequence"/>
</dbReference>
<evidence type="ECO:0000313" key="1">
    <source>
        <dbReference type="EMBL" id="OYO21470.1"/>
    </source>
</evidence>
<proteinExistence type="predicted"/>
<protein>
    <submittedName>
        <fullName evidence="1">Uncharacterized protein</fullName>
    </submittedName>
</protein>
<name>A0A255H1D5_9ACTN</name>
<evidence type="ECO:0000313" key="2">
    <source>
        <dbReference type="Proteomes" id="UP000216311"/>
    </source>
</evidence>
<gene>
    <name evidence="1" type="ORF">CGZ93_10350</name>
</gene>